<dbReference type="EMBL" id="GGEC01003098">
    <property type="protein sequence ID" value="MBW83581.1"/>
    <property type="molecule type" value="Transcribed_RNA"/>
</dbReference>
<accession>A0A2P2IQS4</accession>
<protein>
    <submittedName>
        <fullName evidence="2">Uncharacterized protein</fullName>
    </submittedName>
</protein>
<dbReference type="PANTHER" id="PTHR46159:SF6">
    <property type="entry name" value="OS12G0605300 PROTEIN"/>
    <property type="match status" value="1"/>
</dbReference>
<dbReference type="GO" id="GO:0003700">
    <property type="term" value="F:DNA-binding transcription factor activity"/>
    <property type="evidence" value="ECO:0007669"/>
    <property type="project" value="InterPro"/>
</dbReference>
<evidence type="ECO:0000313" key="2">
    <source>
        <dbReference type="EMBL" id="MBW83581.1"/>
    </source>
</evidence>
<reference evidence="2" key="1">
    <citation type="submission" date="2018-02" db="EMBL/GenBank/DDBJ databases">
        <title>Rhizophora mucronata_Transcriptome.</title>
        <authorList>
            <person name="Meera S.P."/>
            <person name="Sreeshan A."/>
            <person name="Augustine A."/>
        </authorList>
    </citation>
    <scope>NUCLEOTIDE SEQUENCE</scope>
    <source>
        <tissue evidence="2">Leaf</tissue>
    </source>
</reference>
<proteinExistence type="predicted"/>
<evidence type="ECO:0000256" key="1">
    <source>
        <dbReference type="SAM" id="MobiDB-lite"/>
    </source>
</evidence>
<name>A0A2P2IQS4_RHIMU</name>
<dbReference type="AlphaFoldDB" id="A0A2P2IQS4"/>
<organism evidence="2">
    <name type="scientific">Rhizophora mucronata</name>
    <name type="common">Asiatic mangrove</name>
    <dbReference type="NCBI Taxonomy" id="61149"/>
    <lineage>
        <taxon>Eukaryota</taxon>
        <taxon>Viridiplantae</taxon>
        <taxon>Streptophyta</taxon>
        <taxon>Embryophyta</taxon>
        <taxon>Tracheophyta</taxon>
        <taxon>Spermatophyta</taxon>
        <taxon>Magnoliopsida</taxon>
        <taxon>eudicotyledons</taxon>
        <taxon>Gunneridae</taxon>
        <taxon>Pentapetalae</taxon>
        <taxon>rosids</taxon>
        <taxon>fabids</taxon>
        <taxon>Malpighiales</taxon>
        <taxon>Rhizophoraceae</taxon>
        <taxon>Rhizophora</taxon>
    </lineage>
</organism>
<dbReference type="InterPro" id="IPR044522">
    <property type="entry name" value="TSO1-like"/>
</dbReference>
<sequence>MKAGRAYESPPTWEELADPSHGTPLPYYQSRAVACSASVNISDGTEVLATSNFLLSATHVNWGHSPTDFTPKLHEMKTTPETSYEDLLYDILKEGDTPEMQKSTSIPTETIKASSPNHKRVSPPQAQLQSVSSQTFRSGRKFVLPAVPSFPPLTPYSNSKDGIVFVHSLDEPG</sequence>
<feature type="region of interest" description="Disordered" evidence="1">
    <location>
        <begin position="1"/>
        <end position="21"/>
    </location>
</feature>
<dbReference type="PANTHER" id="PTHR46159">
    <property type="entry name" value="PROTEIN TESMIN/TSO1-LIKE CXC 2"/>
    <property type="match status" value="1"/>
</dbReference>
<feature type="region of interest" description="Disordered" evidence="1">
    <location>
        <begin position="98"/>
        <end position="132"/>
    </location>
</feature>
<feature type="compositionally biased region" description="Polar residues" evidence="1">
    <location>
        <begin position="100"/>
        <end position="116"/>
    </location>
</feature>